<evidence type="ECO:0000256" key="2">
    <source>
        <dbReference type="ARBA" id="ARBA00022487"/>
    </source>
</evidence>
<evidence type="ECO:0000256" key="7">
    <source>
        <dbReference type="ARBA" id="ARBA00023157"/>
    </source>
</evidence>
<dbReference type="InterPro" id="IPR011118">
    <property type="entry name" value="Tannase/feruloyl_esterase"/>
</dbReference>
<gene>
    <name evidence="10" type="ORF">CLUP02_17789</name>
</gene>
<evidence type="ECO:0000256" key="4">
    <source>
        <dbReference type="ARBA" id="ARBA00022729"/>
    </source>
</evidence>
<keyword evidence="6" id="KW-0106">Calcium</keyword>
<dbReference type="EMBL" id="CP019472">
    <property type="protein sequence ID" value="UQC76276.1"/>
    <property type="molecule type" value="Genomic_DNA"/>
</dbReference>
<protein>
    <recommendedName>
        <fullName evidence="8">Carboxylic ester hydrolase</fullName>
        <ecNumber evidence="8">3.1.1.-</ecNumber>
    </recommendedName>
</protein>
<proteinExistence type="inferred from homology"/>
<dbReference type="GeneID" id="73351703"/>
<keyword evidence="9" id="KW-0812">Transmembrane</keyword>
<accession>A0A9Q8SF72</accession>
<dbReference type="AlphaFoldDB" id="A0A9Q8SF72"/>
<dbReference type="EC" id="3.1.1.-" evidence="8"/>
<comment type="similarity">
    <text evidence="1 8">Belongs to the tannase family.</text>
</comment>
<keyword evidence="11" id="KW-1185">Reference proteome</keyword>
<evidence type="ECO:0000256" key="5">
    <source>
        <dbReference type="ARBA" id="ARBA00022801"/>
    </source>
</evidence>
<keyword evidence="5 8" id="KW-0378">Hydrolase</keyword>
<dbReference type="PANTHER" id="PTHR33938">
    <property type="entry name" value="FERULOYL ESTERASE B-RELATED"/>
    <property type="match status" value="1"/>
</dbReference>
<keyword evidence="7" id="KW-1015">Disulfide bond</keyword>
<keyword evidence="9" id="KW-0472">Membrane</keyword>
<dbReference type="Gene3D" id="3.40.50.1820">
    <property type="entry name" value="alpha/beta hydrolase"/>
    <property type="match status" value="1"/>
</dbReference>
<dbReference type="GO" id="GO:0046872">
    <property type="term" value="F:metal ion binding"/>
    <property type="evidence" value="ECO:0007669"/>
    <property type="project" value="UniProtKB-KW"/>
</dbReference>
<keyword evidence="2" id="KW-0719">Serine esterase</keyword>
<evidence type="ECO:0000256" key="8">
    <source>
        <dbReference type="RuleBase" id="RU361238"/>
    </source>
</evidence>
<evidence type="ECO:0000256" key="1">
    <source>
        <dbReference type="ARBA" id="ARBA00006249"/>
    </source>
</evidence>
<dbReference type="PANTHER" id="PTHR33938:SF8">
    <property type="entry name" value="CARBOXYLIC ESTER HYDROLASE"/>
    <property type="match status" value="1"/>
</dbReference>
<keyword evidence="3" id="KW-0479">Metal-binding</keyword>
<evidence type="ECO:0000256" key="9">
    <source>
        <dbReference type="SAM" id="Phobius"/>
    </source>
</evidence>
<organism evidence="10 11">
    <name type="scientific">Colletotrichum lupini</name>
    <dbReference type="NCBI Taxonomy" id="145971"/>
    <lineage>
        <taxon>Eukaryota</taxon>
        <taxon>Fungi</taxon>
        <taxon>Dikarya</taxon>
        <taxon>Ascomycota</taxon>
        <taxon>Pezizomycotina</taxon>
        <taxon>Sordariomycetes</taxon>
        <taxon>Hypocreomycetidae</taxon>
        <taxon>Glomerellales</taxon>
        <taxon>Glomerellaceae</taxon>
        <taxon>Colletotrichum</taxon>
        <taxon>Colletotrichum acutatum species complex</taxon>
    </lineage>
</organism>
<dbReference type="Proteomes" id="UP000830671">
    <property type="component" value="Chromosome 10"/>
</dbReference>
<sequence>MQSDRKVKFSNPFALYGWCIRPFDLSDQGGIASLREMVFSIVSIHSWICGFLVTTILAQWADPGLTQVALGANNACEAGNVRPPELVGIHIISLTAAKQLNYTYKPHPRFRFGRAIYGLNFCNITVIYTHPGWNDEIQATTFGNGGGGWVTGGSKLDDASGDGMSWAFTSPGNINWPLFLDFSHAYMLAQRYPNDFDGILGFCPAINWDKFQWSPLWAHRVMDEKGVYPRPCEFEAITAAAMKACDGLDGVEDEIISMPSRCFFDASTLVGHASDCGGKDALFTPEAAEAANAAWNGPRSLTGEFQWYGYGRDAKMWQFGALHTSCDGEGEKCAPVRLSIAEAYARYFVAKNADLDLQALGHSQWGDLFVASRNEYESITGTSDPDLSRFRKAGGKLLSWHGMADQIIPVNGTVDYTDKVLKKDPKAHDYFRMFLAPGADHSISNGLTPRNTLSALVEWVEKGIAPVTLRVEGLNAYGKPMTRDICMYPQWIKHSTKGQLSVAAKGTRASISLLQNGWDEEYFSGRWPKRSDCFRKWRLSRL</sequence>
<dbReference type="GO" id="GO:0030600">
    <property type="term" value="F:feruloyl esterase activity"/>
    <property type="evidence" value="ECO:0007669"/>
    <property type="project" value="UniProtKB-ARBA"/>
</dbReference>
<dbReference type="Pfam" id="PF07519">
    <property type="entry name" value="Tannase"/>
    <property type="match status" value="1"/>
</dbReference>
<dbReference type="SUPFAM" id="SSF53474">
    <property type="entry name" value="alpha/beta-Hydrolases"/>
    <property type="match status" value="1"/>
</dbReference>
<evidence type="ECO:0000256" key="3">
    <source>
        <dbReference type="ARBA" id="ARBA00022723"/>
    </source>
</evidence>
<feature type="transmembrane region" description="Helical" evidence="9">
    <location>
        <begin position="38"/>
        <end position="61"/>
    </location>
</feature>
<dbReference type="KEGG" id="clup:CLUP02_17789"/>
<dbReference type="InterPro" id="IPR029058">
    <property type="entry name" value="AB_hydrolase_fold"/>
</dbReference>
<evidence type="ECO:0000313" key="10">
    <source>
        <dbReference type="EMBL" id="UQC76276.1"/>
    </source>
</evidence>
<keyword evidence="4" id="KW-0732">Signal</keyword>
<evidence type="ECO:0000256" key="6">
    <source>
        <dbReference type="ARBA" id="ARBA00022837"/>
    </source>
</evidence>
<dbReference type="RefSeq" id="XP_049137917.1">
    <property type="nucleotide sequence ID" value="XM_049296693.1"/>
</dbReference>
<keyword evidence="9" id="KW-1133">Transmembrane helix</keyword>
<name>A0A9Q8SF72_9PEZI</name>
<evidence type="ECO:0000313" key="11">
    <source>
        <dbReference type="Proteomes" id="UP000830671"/>
    </source>
</evidence>
<reference evidence="10" key="1">
    <citation type="journal article" date="2021" name="Mol. Plant Microbe Interact.">
        <title>Complete Genome Sequence of the Plant-Pathogenic Fungus Colletotrichum lupini.</title>
        <authorList>
            <person name="Baroncelli R."/>
            <person name="Pensec F."/>
            <person name="Da Lio D."/>
            <person name="Boufleur T."/>
            <person name="Vicente I."/>
            <person name="Sarrocco S."/>
            <person name="Picot A."/>
            <person name="Baraldi E."/>
            <person name="Sukno S."/>
            <person name="Thon M."/>
            <person name="Le Floch G."/>
        </authorList>
    </citation>
    <scope>NUCLEOTIDE SEQUENCE</scope>
    <source>
        <strain evidence="10">IMI 504893</strain>
    </source>
</reference>